<accession>A0A6P3V0L8</accession>
<feature type="transmembrane region" description="Helical" evidence="1">
    <location>
        <begin position="100"/>
        <end position="120"/>
    </location>
</feature>
<dbReference type="GeneID" id="105681234"/>
<proteinExistence type="predicted"/>
<keyword evidence="1" id="KW-0812">Transmembrane</keyword>
<keyword evidence="2" id="KW-1185">Reference proteome</keyword>
<keyword evidence="1" id="KW-1133">Transmembrane helix</keyword>
<reference evidence="3" key="1">
    <citation type="submission" date="2025-08" db="UniProtKB">
        <authorList>
            <consortium name="RefSeq"/>
        </authorList>
    </citation>
    <scope>IDENTIFICATION</scope>
</reference>
<sequence length="122" mass="13769">MLDYLVNNYEKIYNFYEDWDGVEELISKLASHISVKDQITKLNELSIKVGNITNIVVSIKAANTSASSNLQWYRNHSSVINDWLSEIIPVMRDANPAPTVVANNLSIISMTVFSLIAYIMSQ</sequence>
<organism evidence="2 3">
    <name type="scientific">Bombus impatiens</name>
    <name type="common">Bumblebee</name>
    <dbReference type="NCBI Taxonomy" id="132113"/>
    <lineage>
        <taxon>Eukaryota</taxon>
        <taxon>Metazoa</taxon>
        <taxon>Ecdysozoa</taxon>
        <taxon>Arthropoda</taxon>
        <taxon>Hexapoda</taxon>
        <taxon>Insecta</taxon>
        <taxon>Pterygota</taxon>
        <taxon>Neoptera</taxon>
        <taxon>Endopterygota</taxon>
        <taxon>Hymenoptera</taxon>
        <taxon>Apocrita</taxon>
        <taxon>Aculeata</taxon>
        <taxon>Apoidea</taxon>
        <taxon>Anthophila</taxon>
        <taxon>Apidae</taxon>
        <taxon>Bombus</taxon>
        <taxon>Pyrobombus</taxon>
    </lineage>
</organism>
<dbReference type="RefSeq" id="XP_012245307.1">
    <property type="nucleotide sequence ID" value="XM_012389884.3"/>
</dbReference>
<evidence type="ECO:0000313" key="2">
    <source>
        <dbReference type="Proteomes" id="UP000515180"/>
    </source>
</evidence>
<dbReference type="Gene3D" id="1.25.50.20">
    <property type="match status" value="1"/>
</dbReference>
<keyword evidence="1" id="KW-0472">Membrane</keyword>
<dbReference type="KEGG" id="bim:105681234"/>
<name>A0A6P3V0L8_BOMIM</name>
<gene>
    <name evidence="3" type="primary">LOC105681234</name>
</gene>
<evidence type="ECO:0000313" key="3">
    <source>
        <dbReference type="RefSeq" id="XP_012245307.1"/>
    </source>
</evidence>
<protein>
    <submittedName>
        <fullName evidence="3">Uncharacterized protein LOC105681234</fullName>
    </submittedName>
</protein>
<evidence type="ECO:0000256" key="1">
    <source>
        <dbReference type="SAM" id="Phobius"/>
    </source>
</evidence>
<dbReference type="Proteomes" id="UP000515180">
    <property type="component" value="Unplaced"/>
</dbReference>
<dbReference type="AlphaFoldDB" id="A0A6P3V0L8"/>